<evidence type="ECO:0000256" key="8">
    <source>
        <dbReference type="ARBA" id="ARBA00022777"/>
    </source>
</evidence>
<reference evidence="16 17" key="1">
    <citation type="submission" date="2016-02" db="EMBL/GenBank/DDBJ databases">
        <title>Draft genome sequence of Hydrogenophaga sp. LPB0072.</title>
        <authorList>
            <person name="Shin S.-K."/>
            <person name="Yi H."/>
        </authorList>
    </citation>
    <scope>NUCLEOTIDE SEQUENCE [LARGE SCALE GENOMIC DNA]</scope>
    <source>
        <strain evidence="16 17">LPB0072</strain>
    </source>
</reference>
<evidence type="ECO:0000256" key="3">
    <source>
        <dbReference type="ARBA" id="ARBA00012438"/>
    </source>
</evidence>
<keyword evidence="6 13" id="KW-0812">Transmembrane</keyword>
<dbReference type="PROSITE" id="PS50109">
    <property type="entry name" value="HIS_KIN"/>
    <property type="match status" value="1"/>
</dbReference>
<dbReference type="PANTHER" id="PTHR45436">
    <property type="entry name" value="SENSOR HISTIDINE KINASE YKOH"/>
    <property type="match status" value="1"/>
</dbReference>
<dbReference type="GO" id="GO:0005886">
    <property type="term" value="C:plasma membrane"/>
    <property type="evidence" value="ECO:0007669"/>
    <property type="project" value="TreeGrafter"/>
</dbReference>
<feature type="domain" description="Histidine kinase" evidence="14">
    <location>
        <begin position="243"/>
        <end position="447"/>
    </location>
</feature>
<evidence type="ECO:0000313" key="17">
    <source>
        <dbReference type="Proteomes" id="UP000185657"/>
    </source>
</evidence>
<organism evidence="15 18">
    <name type="scientific">Hydrogenophaga crassostreae</name>
    <dbReference type="NCBI Taxonomy" id="1763535"/>
    <lineage>
        <taxon>Bacteria</taxon>
        <taxon>Pseudomonadati</taxon>
        <taxon>Pseudomonadota</taxon>
        <taxon>Betaproteobacteria</taxon>
        <taxon>Burkholderiales</taxon>
        <taxon>Comamonadaceae</taxon>
        <taxon>Hydrogenophaga</taxon>
    </lineage>
</organism>
<dbReference type="Pfam" id="PF02518">
    <property type="entry name" value="HATPase_c"/>
    <property type="match status" value="1"/>
</dbReference>
<reference evidence="15 18" key="2">
    <citation type="submission" date="2016-10" db="EMBL/GenBank/DDBJ databases">
        <title>Hydorgenophaga sp. LPB0072 isolated from gastropod.</title>
        <authorList>
            <person name="Kim E."/>
            <person name="Yi H."/>
        </authorList>
    </citation>
    <scope>NUCLEOTIDE SEQUENCE [LARGE SCALE GENOMIC DNA]</scope>
    <source>
        <strain evidence="15 18">LPB0072</strain>
    </source>
</reference>
<dbReference type="SMART" id="SM00387">
    <property type="entry name" value="HATPase_c"/>
    <property type="match status" value="1"/>
</dbReference>
<evidence type="ECO:0000256" key="13">
    <source>
        <dbReference type="SAM" id="Phobius"/>
    </source>
</evidence>
<evidence type="ECO:0000256" key="7">
    <source>
        <dbReference type="ARBA" id="ARBA00022741"/>
    </source>
</evidence>
<evidence type="ECO:0000259" key="14">
    <source>
        <dbReference type="PROSITE" id="PS50109"/>
    </source>
</evidence>
<dbReference type="GO" id="GO:0000155">
    <property type="term" value="F:phosphorelay sensor kinase activity"/>
    <property type="evidence" value="ECO:0007669"/>
    <property type="project" value="InterPro"/>
</dbReference>
<proteinExistence type="predicted"/>
<evidence type="ECO:0000256" key="11">
    <source>
        <dbReference type="ARBA" id="ARBA00023012"/>
    </source>
</evidence>
<name>A0A167GB23_9BURK</name>
<evidence type="ECO:0000256" key="6">
    <source>
        <dbReference type="ARBA" id="ARBA00022692"/>
    </source>
</evidence>
<dbReference type="InterPro" id="IPR005467">
    <property type="entry name" value="His_kinase_dom"/>
</dbReference>
<dbReference type="InterPro" id="IPR036890">
    <property type="entry name" value="HATPase_C_sf"/>
</dbReference>
<evidence type="ECO:0000256" key="4">
    <source>
        <dbReference type="ARBA" id="ARBA00022553"/>
    </source>
</evidence>
<gene>
    <name evidence="15" type="ORF">LPB072_22230</name>
    <name evidence="16" type="ORF">LPB72_21615</name>
</gene>
<dbReference type="InterPro" id="IPR003661">
    <property type="entry name" value="HisK_dim/P_dom"/>
</dbReference>
<evidence type="ECO:0000313" key="15">
    <source>
        <dbReference type="EMBL" id="AOW15119.1"/>
    </source>
</evidence>
<keyword evidence="12 13" id="KW-0472">Membrane</keyword>
<keyword evidence="7" id="KW-0547">Nucleotide-binding</keyword>
<evidence type="ECO:0000313" key="16">
    <source>
        <dbReference type="EMBL" id="OAD39208.1"/>
    </source>
</evidence>
<keyword evidence="5" id="KW-0808">Transferase</keyword>
<dbReference type="InterPro" id="IPR003594">
    <property type="entry name" value="HATPase_dom"/>
</dbReference>
<dbReference type="PRINTS" id="PR00344">
    <property type="entry name" value="BCTRLSENSOR"/>
</dbReference>
<dbReference type="Proteomes" id="UP000185657">
    <property type="component" value="Unassembled WGS sequence"/>
</dbReference>
<dbReference type="AlphaFoldDB" id="A0A167GB23"/>
<evidence type="ECO:0000256" key="1">
    <source>
        <dbReference type="ARBA" id="ARBA00000085"/>
    </source>
</evidence>
<dbReference type="SUPFAM" id="SSF47384">
    <property type="entry name" value="Homodimeric domain of signal transducing histidine kinase"/>
    <property type="match status" value="1"/>
</dbReference>
<dbReference type="Pfam" id="PF00512">
    <property type="entry name" value="HisKA"/>
    <property type="match status" value="1"/>
</dbReference>
<comment type="catalytic activity">
    <reaction evidence="1">
        <text>ATP + protein L-histidine = ADP + protein N-phospho-L-histidine.</text>
        <dbReference type="EC" id="2.7.13.3"/>
    </reaction>
</comment>
<dbReference type="GO" id="GO:0005524">
    <property type="term" value="F:ATP binding"/>
    <property type="evidence" value="ECO:0007669"/>
    <property type="project" value="UniProtKB-KW"/>
</dbReference>
<dbReference type="EMBL" id="CP017476">
    <property type="protein sequence ID" value="AOW15119.1"/>
    <property type="molecule type" value="Genomic_DNA"/>
</dbReference>
<dbReference type="PANTHER" id="PTHR45436:SF14">
    <property type="entry name" value="SENSOR PROTEIN QSEC"/>
    <property type="match status" value="1"/>
</dbReference>
<dbReference type="EMBL" id="LVWD01000043">
    <property type="protein sequence ID" value="OAD39208.1"/>
    <property type="molecule type" value="Genomic_DNA"/>
</dbReference>
<keyword evidence="17" id="KW-1185">Reference proteome</keyword>
<keyword evidence="10 13" id="KW-1133">Transmembrane helix</keyword>
<evidence type="ECO:0000256" key="2">
    <source>
        <dbReference type="ARBA" id="ARBA00004141"/>
    </source>
</evidence>
<evidence type="ECO:0000256" key="5">
    <source>
        <dbReference type="ARBA" id="ARBA00022679"/>
    </source>
</evidence>
<sequence>MRFAGQPTLQRYLLRWTLGAVLVVWLTLLAVAWGTGLRESRKFSDGQLVSVARLWLQTVPASQAVVDPALLDGFQHEYLQDVAVMDWQDGQLVIDSHQMAPGLNLANIPVHGFASVPYQTPQSTGERRLYTVALQQNGHQRRVVVLMDMQKRSELGKDIAEHVAQPALLIFPLVTLLLWWAIRRGLRPLDQLSSEVAALDGFSGQRMDAEHRFREFNSTVLAINTLVDSLQKQAQRERDFASDVAHELRTPLAAMTLLASAAQANPTPERLTQLEHESLRAGRILAQLLDLARAQRAGASGRHAGQALASVDVGEVALQLVSSHAQKAHDTEHELSLSRPDTPVTLAVAPLLLELALRNLIDNALQHTPPHTQVGVEVEQTASEIRVSVSDDGQQRQTAGASADRGGMGLGLRLVERIAEEMGATLLRDQGVAPMGTRFTLRWPIGQRGAGRA</sequence>
<keyword evidence="9" id="KW-0067">ATP-binding</keyword>
<dbReference type="Gene3D" id="3.30.565.10">
    <property type="entry name" value="Histidine kinase-like ATPase, C-terminal domain"/>
    <property type="match status" value="1"/>
</dbReference>
<evidence type="ECO:0000256" key="9">
    <source>
        <dbReference type="ARBA" id="ARBA00022840"/>
    </source>
</evidence>
<comment type="subcellular location">
    <subcellularLocation>
        <location evidence="2">Membrane</location>
        <topology evidence="2">Multi-pass membrane protein</topology>
    </subcellularLocation>
</comment>
<dbReference type="SUPFAM" id="SSF55874">
    <property type="entry name" value="ATPase domain of HSP90 chaperone/DNA topoisomerase II/histidine kinase"/>
    <property type="match status" value="1"/>
</dbReference>
<keyword evidence="4" id="KW-0597">Phosphoprotein</keyword>
<keyword evidence="11" id="KW-0902">Two-component regulatory system</keyword>
<dbReference type="SMART" id="SM00388">
    <property type="entry name" value="HisKA"/>
    <property type="match status" value="1"/>
</dbReference>
<dbReference type="InterPro" id="IPR004358">
    <property type="entry name" value="Sig_transdc_His_kin-like_C"/>
</dbReference>
<dbReference type="InterPro" id="IPR050428">
    <property type="entry name" value="TCS_sensor_his_kinase"/>
</dbReference>
<dbReference type="Gene3D" id="1.10.287.130">
    <property type="match status" value="1"/>
</dbReference>
<evidence type="ECO:0000256" key="10">
    <source>
        <dbReference type="ARBA" id="ARBA00022989"/>
    </source>
</evidence>
<feature type="transmembrane region" description="Helical" evidence="13">
    <location>
        <begin position="12"/>
        <end position="33"/>
    </location>
</feature>
<keyword evidence="8" id="KW-0418">Kinase</keyword>
<dbReference type="EC" id="2.7.13.3" evidence="3"/>
<evidence type="ECO:0000256" key="12">
    <source>
        <dbReference type="ARBA" id="ARBA00023136"/>
    </source>
</evidence>
<dbReference type="STRING" id="1763535.LPB072_22230"/>
<evidence type="ECO:0000313" key="18">
    <source>
        <dbReference type="Proteomes" id="UP000185680"/>
    </source>
</evidence>
<accession>A0A167GB23</accession>
<dbReference type="CDD" id="cd00075">
    <property type="entry name" value="HATPase"/>
    <property type="match status" value="1"/>
</dbReference>
<dbReference type="Proteomes" id="UP000185680">
    <property type="component" value="Chromosome"/>
</dbReference>
<dbReference type="InterPro" id="IPR036097">
    <property type="entry name" value="HisK_dim/P_sf"/>
</dbReference>
<dbReference type="KEGG" id="hyl:LPB072_22230"/>
<protein>
    <recommendedName>
        <fullName evidence="3">histidine kinase</fullName>
        <ecNumber evidence="3">2.7.13.3</ecNumber>
    </recommendedName>
</protein>
<dbReference type="CDD" id="cd00082">
    <property type="entry name" value="HisKA"/>
    <property type="match status" value="1"/>
</dbReference>